<name>A0A4Y8LN95_9BACL</name>
<dbReference type="OrthoDB" id="9811097at2"/>
<dbReference type="PANTHER" id="PTHR30461:SF23">
    <property type="entry name" value="DNA RECOMBINASE-RELATED"/>
    <property type="match status" value="1"/>
</dbReference>
<organism evidence="2 3">
    <name type="scientific">Jeotgalibacillus salarius</name>
    <dbReference type="NCBI Taxonomy" id="546023"/>
    <lineage>
        <taxon>Bacteria</taxon>
        <taxon>Bacillati</taxon>
        <taxon>Bacillota</taxon>
        <taxon>Bacilli</taxon>
        <taxon>Bacillales</taxon>
        <taxon>Caryophanaceae</taxon>
        <taxon>Jeotgalibacillus</taxon>
    </lineage>
</organism>
<feature type="domain" description="Resolvase/invertase-type recombinase catalytic" evidence="1">
    <location>
        <begin position="9"/>
        <end position="161"/>
    </location>
</feature>
<reference evidence="2 3" key="1">
    <citation type="submission" date="2019-03" db="EMBL/GenBank/DDBJ databases">
        <authorList>
            <person name="Yang Y."/>
        </authorList>
    </citation>
    <scope>NUCLEOTIDE SEQUENCE [LARGE SCALE GENOMIC DNA]</scope>
    <source>
        <strain evidence="2 3">ASL-1</strain>
    </source>
</reference>
<dbReference type="GO" id="GO:0003677">
    <property type="term" value="F:DNA binding"/>
    <property type="evidence" value="ECO:0007669"/>
    <property type="project" value="InterPro"/>
</dbReference>
<dbReference type="SMART" id="SM00857">
    <property type="entry name" value="Resolvase"/>
    <property type="match status" value="1"/>
</dbReference>
<proteinExistence type="predicted"/>
<sequence length="180" mass="20782">MEEPKVKKAVTYARKSYYTGKLSDQEVIGYQQSAMNQYAEQHQLEVVKEFSDVNYTGANVDRPSLQALLHYLSTNKIDQVLFYSVDRMGRHNANNIDLVREMLDHVSSISFVSEGLTFDQNNNTLDVVLLVLFSSQADSFREIHGKKIAAAKEYKLKKYKNFNGCRLQKVHPRRFHMKSP</sequence>
<gene>
    <name evidence="2" type="ORF">E2626_01680</name>
</gene>
<dbReference type="EMBL" id="SORX01000001">
    <property type="protein sequence ID" value="TFE04063.1"/>
    <property type="molecule type" value="Genomic_DNA"/>
</dbReference>
<comment type="caution">
    <text evidence="2">The sequence shown here is derived from an EMBL/GenBank/DDBJ whole genome shotgun (WGS) entry which is preliminary data.</text>
</comment>
<evidence type="ECO:0000313" key="2">
    <source>
        <dbReference type="EMBL" id="TFE04063.1"/>
    </source>
</evidence>
<keyword evidence="3" id="KW-1185">Reference proteome</keyword>
<dbReference type="SUPFAM" id="SSF53041">
    <property type="entry name" value="Resolvase-like"/>
    <property type="match status" value="1"/>
</dbReference>
<dbReference type="Proteomes" id="UP000297776">
    <property type="component" value="Unassembled WGS sequence"/>
</dbReference>
<dbReference type="InterPro" id="IPR006119">
    <property type="entry name" value="Resolv_N"/>
</dbReference>
<evidence type="ECO:0000259" key="1">
    <source>
        <dbReference type="SMART" id="SM00857"/>
    </source>
</evidence>
<dbReference type="CDD" id="cd00338">
    <property type="entry name" value="Ser_Recombinase"/>
    <property type="match status" value="1"/>
</dbReference>
<dbReference type="Pfam" id="PF00239">
    <property type="entry name" value="Resolvase"/>
    <property type="match status" value="1"/>
</dbReference>
<dbReference type="InterPro" id="IPR036162">
    <property type="entry name" value="Resolvase-like_N_sf"/>
</dbReference>
<dbReference type="PANTHER" id="PTHR30461">
    <property type="entry name" value="DNA-INVERTASE FROM LAMBDOID PROPHAGE"/>
    <property type="match status" value="1"/>
</dbReference>
<dbReference type="GO" id="GO:0000150">
    <property type="term" value="F:DNA strand exchange activity"/>
    <property type="evidence" value="ECO:0007669"/>
    <property type="project" value="InterPro"/>
</dbReference>
<dbReference type="Gene3D" id="3.40.50.1390">
    <property type="entry name" value="Resolvase, N-terminal catalytic domain"/>
    <property type="match status" value="1"/>
</dbReference>
<protein>
    <submittedName>
        <fullName evidence="2">Recombinase family protein</fullName>
    </submittedName>
</protein>
<evidence type="ECO:0000313" key="3">
    <source>
        <dbReference type="Proteomes" id="UP000297776"/>
    </source>
</evidence>
<accession>A0A4Y8LN95</accession>
<dbReference type="AlphaFoldDB" id="A0A4Y8LN95"/>
<dbReference type="InterPro" id="IPR050639">
    <property type="entry name" value="SSR_resolvase"/>
</dbReference>